<dbReference type="PANTHER" id="PTHR39662">
    <property type="entry name" value="DUF354 DOMAIN-CONTAINING PROTEIN-RELATED"/>
    <property type="match status" value="1"/>
</dbReference>
<comment type="caution">
    <text evidence="1">The sequence shown here is derived from an EMBL/GenBank/DDBJ whole genome shotgun (WGS) entry which is preliminary data.</text>
</comment>
<sequence>MSRISIWLDILTPKQALLLGTLSIRLNKHGFNIVVTTRSYDYTEAVLKNLGISFISVGGYGEDRYEKLVKEIERMYELLNIVNNRFDLAISYPNPLAARIAFGLGKPYIVLTDSPHSEIPSRLSLPLADYVIFSSCIPREAIEVYVYKNKSKLIQYNGVDEVEWLKDFTPDIHYVKLLELEPYNYAVVRPPEIKASYYRYSDAVELFRNIVKKLLENNLTIVYLPRYREDSILKSIGHDKRIFIPKLEKGVVGHKLIYYASIVVTGGASLAREAALLGTPGLSLFPEDLYVDKCLQEKMLPLSRCKNIEECLAIITSYLKEPERYKGYALSLLKEFEKPSDYVLKIINEVA</sequence>
<dbReference type="Gene3D" id="3.40.50.12580">
    <property type="match status" value="1"/>
</dbReference>
<dbReference type="SUPFAM" id="SSF53756">
    <property type="entry name" value="UDP-Glycosyltransferase/glycogen phosphorylase"/>
    <property type="match status" value="1"/>
</dbReference>
<dbReference type="InterPro" id="IPR043148">
    <property type="entry name" value="TagF_C"/>
</dbReference>
<dbReference type="Pfam" id="PF04007">
    <property type="entry name" value="DUF354"/>
    <property type="match status" value="1"/>
</dbReference>
<dbReference type="InterPro" id="IPR007152">
    <property type="entry name" value="DUF354"/>
</dbReference>
<dbReference type="PIRSF" id="PIRSF005357">
    <property type="entry name" value="UCP005357"/>
    <property type="match status" value="1"/>
</dbReference>
<reference evidence="1" key="1">
    <citation type="journal article" date="2020" name="mSystems">
        <title>Genome- and Community-Level Interaction Insights into Carbon Utilization and Element Cycling Functions of Hydrothermarchaeota in Hydrothermal Sediment.</title>
        <authorList>
            <person name="Zhou Z."/>
            <person name="Liu Y."/>
            <person name="Xu W."/>
            <person name="Pan J."/>
            <person name="Luo Z.H."/>
            <person name="Li M."/>
        </authorList>
    </citation>
    <scope>NUCLEOTIDE SEQUENCE [LARGE SCALE GENOMIC DNA]</scope>
    <source>
        <strain evidence="1">SpSt-658</strain>
    </source>
</reference>
<organism evidence="1">
    <name type="scientific">Ignisphaera aggregans</name>
    <dbReference type="NCBI Taxonomy" id="334771"/>
    <lineage>
        <taxon>Archaea</taxon>
        <taxon>Thermoproteota</taxon>
        <taxon>Thermoprotei</taxon>
        <taxon>Desulfurococcales</taxon>
        <taxon>Desulfurococcaceae</taxon>
        <taxon>Ignisphaera</taxon>
    </lineage>
</organism>
<evidence type="ECO:0000313" key="1">
    <source>
        <dbReference type="EMBL" id="HGM07654.1"/>
    </source>
</evidence>
<accession>A0A7C4H976</accession>
<proteinExistence type="predicted"/>
<name>A0A7C4H976_9CREN</name>
<dbReference type="PANTHER" id="PTHR39662:SF1">
    <property type="entry name" value="DUF354 DOMAIN-CONTAINING PROTEIN"/>
    <property type="match status" value="1"/>
</dbReference>
<dbReference type="EMBL" id="DTCA01000139">
    <property type="protein sequence ID" value="HGM07654.1"/>
    <property type="molecule type" value="Genomic_DNA"/>
</dbReference>
<protein>
    <submittedName>
        <fullName evidence="1">DUF354 domain-containing protein</fullName>
    </submittedName>
</protein>
<dbReference type="AlphaFoldDB" id="A0A7C4H976"/>
<gene>
    <name evidence="1" type="ORF">ENU31_04510</name>
</gene>